<gene>
    <name evidence="1" type="ORF">BDN71DRAFT_1450020</name>
</gene>
<sequence length="423" mass="47718">MITVQASTRLPPELIIKTIAFLDDRMMSNEEWQHKRSPLSKIRCPISPSLISASRVCHTWNDFCRPLIFSRIYIDCEGFMEYADYAALHFEMPHLCKHIRELSLNITSAAAPPPEWLDDCLSRFTNLKELELRNCSEFAQPGVNPSFVRAISASLLPNTSLKCLALIGFRDASDLLLVLSACSTTLEDLMIHCRQGEYSPATTAVVPSVLHMEALRSLELYLPPAPFTQADVIECPNLQTLFVFQESPVPWELPSWIPASISELIVQVPLGAPLPRFGQPIRPSSLTIQLDAIDGDITWIEGCTARLPFLDHLRQLAIKVVVDCDYHVLTFPESSLYEALCRLLQPLQQRPTLQAHIILYVFVESHIDLEADALDILRRRETARLEEAFAPSLKAGALSVQLVFRYWGDDDIMRHQTLVLCSV</sequence>
<accession>A0A9P5ZSQ8</accession>
<evidence type="ECO:0008006" key="3">
    <source>
        <dbReference type="Google" id="ProtNLM"/>
    </source>
</evidence>
<dbReference type="EMBL" id="MU154583">
    <property type="protein sequence ID" value="KAF9493563.1"/>
    <property type="molecule type" value="Genomic_DNA"/>
</dbReference>
<dbReference type="InterPro" id="IPR032675">
    <property type="entry name" value="LRR_dom_sf"/>
</dbReference>
<dbReference type="Proteomes" id="UP000807025">
    <property type="component" value="Unassembled WGS sequence"/>
</dbReference>
<proteinExistence type="predicted"/>
<keyword evidence="2" id="KW-1185">Reference proteome</keyword>
<dbReference type="SUPFAM" id="SSF52047">
    <property type="entry name" value="RNI-like"/>
    <property type="match status" value="1"/>
</dbReference>
<organism evidence="1 2">
    <name type="scientific">Pleurotus eryngii</name>
    <name type="common">Boletus of the steppes</name>
    <dbReference type="NCBI Taxonomy" id="5323"/>
    <lineage>
        <taxon>Eukaryota</taxon>
        <taxon>Fungi</taxon>
        <taxon>Dikarya</taxon>
        <taxon>Basidiomycota</taxon>
        <taxon>Agaricomycotina</taxon>
        <taxon>Agaricomycetes</taxon>
        <taxon>Agaricomycetidae</taxon>
        <taxon>Agaricales</taxon>
        <taxon>Pleurotineae</taxon>
        <taxon>Pleurotaceae</taxon>
        <taxon>Pleurotus</taxon>
    </lineage>
</organism>
<protein>
    <recommendedName>
        <fullName evidence="3">F-box domain-containing protein</fullName>
    </recommendedName>
</protein>
<dbReference type="Gene3D" id="3.80.10.10">
    <property type="entry name" value="Ribonuclease Inhibitor"/>
    <property type="match status" value="1"/>
</dbReference>
<reference evidence="1" key="1">
    <citation type="submission" date="2020-11" db="EMBL/GenBank/DDBJ databases">
        <authorList>
            <consortium name="DOE Joint Genome Institute"/>
            <person name="Ahrendt S."/>
            <person name="Riley R."/>
            <person name="Andreopoulos W."/>
            <person name="Labutti K."/>
            <person name="Pangilinan J."/>
            <person name="Ruiz-Duenas F.J."/>
            <person name="Barrasa J.M."/>
            <person name="Sanchez-Garcia M."/>
            <person name="Camarero S."/>
            <person name="Miyauchi S."/>
            <person name="Serrano A."/>
            <person name="Linde D."/>
            <person name="Babiker R."/>
            <person name="Drula E."/>
            <person name="Ayuso-Fernandez I."/>
            <person name="Pacheco R."/>
            <person name="Padilla G."/>
            <person name="Ferreira P."/>
            <person name="Barriuso J."/>
            <person name="Kellner H."/>
            <person name="Castanera R."/>
            <person name="Alfaro M."/>
            <person name="Ramirez L."/>
            <person name="Pisabarro A.G."/>
            <person name="Kuo A."/>
            <person name="Tritt A."/>
            <person name="Lipzen A."/>
            <person name="He G."/>
            <person name="Yan M."/>
            <person name="Ng V."/>
            <person name="Cullen D."/>
            <person name="Martin F."/>
            <person name="Rosso M.-N."/>
            <person name="Henrissat B."/>
            <person name="Hibbett D."/>
            <person name="Martinez A.T."/>
            <person name="Grigoriev I.V."/>
        </authorList>
    </citation>
    <scope>NUCLEOTIDE SEQUENCE</scope>
    <source>
        <strain evidence="1">ATCC 90797</strain>
    </source>
</reference>
<name>A0A9P5ZSQ8_PLEER</name>
<evidence type="ECO:0000313" key="2">
    <source>
        <dbReference type="Proteomes" id="UP000807025"/>
    </source>
</evidence>
<evidence type="ECO:0000313" key="1">
    <source>
        <dbReference type="EMBL" id="KAF9493563.1"/>
    </source>
</evidence>
<comment type="caution">
    <text evidence="1">The sequence shown here is derived from an EMBL/GenBank/DDBJ whole genome shotgun (WGS) entry which is preliminary data.</text>
</comment>
<dbReference type="AlphaFoldDB" id="A0A9P5ZSQ8"/>